<feature type="transmembrane region" description="Helical" evidence="5">
    <location>
        <begin position="123"/>
        <end position="141"/>
    </location>
</feature>
<dbReference type="PANTHER" id="PTHR21041">
    <property type="entry name" value="DENDRITIC CELL-SPECIFIC TRANSMEMBRANE PROTEIN"/>
    <property type="match status" value="1"/>
</dbReference>
<evidence type="ECO:0000256" key="4">
    <source>
        <dbReference type="ARBA" id="ARBA00023136"/>
    </source>
</evidence>
<feature type="transmembrane region" description="Helical" evidence="5">
    <location>
        <begin position="51"/>
        <end position="74"/>
    </location>
</feature>
<evidence type="ECO:0000259" key="7">
    <source>
        <dbReference type="Pfam" id="PF26037"/>
    </source>
</evidence>
<dbReference type="Pfam" id="PF26039">
    <property type="entry name" value="Dcst2"/>
    <property type="match status" value="1"/>
</dbReference>
<dbReference type="AlphaFoldDB" id="A0A6P7T6S4"/>
<accession>A0A6P7T6S4</accession>
<evidence type="ECO:0000259" key="6">
    <source>
        <dbReference type="Pfam" id="PF07782"/>
    </source>
</evidence>
<feature type="domain" description="Dendritic cell-specific transmembrane protein-like" evidence="6">
    <location>
        <begin position="382"/>
        <end position="571"/>
    </location>
</feature>
<feature type="transmembrane region" description="Helical" evidence="5">
    <location>
        <begin position="437"/>
        <end position="461"/>
    </location>
</feature>
<evidence type="ECO:0000256" key="3">
    <source>
        <dbReference type="ARBA" id="ARBA00022989"/>
    </source>
</evidence>
<evidence type="ECO:0000256" key="1">
    <source>
        <dbReference type="ARBA" id="ARBA00004141"/>
    </source>
</evidence>
<dbReference type="InterPro" id="IPR058842">
    <property type="entry name" value="DCST1_C"/>
</dbReference>
<evidence type="ECO:0000256" key="2">
    <source>
        <dbReference type="ARBA" id="ARBA00022692"/>
    </source>
</evidence>
<feature type="domain" description="E3 ubiquitin-protein ligase DCST1-like C-terminal" evidence="7">
    <location>
        <begin position="627"/>
        <end position="674"/>
    </location>
</feature>
<comment type="subcellular location">
    <subcellularLocation>
        <location evidence="1">Membrane</location>
        <topology evidence="1">Multi-pass membrane protein</topology>
    </subcellularLocation>
</comment>
<keyword evidence="8" id="KW-1185">Reference proteome</keyword>
<organism evidence="8 9">
    <name type="scientific">Octopus sinensis</name>
    <name type="common">East Asian common octopus</name>
    <dbReference type="NCBI Taxonomy" id="2607531"/>
    <lineage>
        <taxon>Eukaryota</taxon>
        <taxon>Metazoa</taxon>
        <taxon>Spiralia</taxon>
        <taxon>Lophotrochozoa</taxon>
        <taxon>Mollusca</taxon>
        <taxon>Cephalopoda</taxon>
        <taxon>Coleoidea</taxon>
        <taxon>Octopodiformes</taxon>
        <taxon>Octopoda</taxon>
        <taxon>Incirrata</taxon>
        <taxon>Octopodidae</taxon>
        <taxon>Octopus</taxon>
    </lineage>
</organism>
<evidence type="ECO:0000256" key="5">
    <source>
        <dbReference type="SAM" id="Phobius"/>
    </source>
</evidence>
<keyword evidence="4 5" id="KW-0472">Membrane</keyword>
<keyword evidence="2 5" id="KW-0812">Transmembrane</keyword>
<keyword evidence="3 5" id="KW-1133">Transmembrane helix</keyword>
<proteinExistence type="predicted"/>
<dbReference type="Proteomes" id="UP000515154">
    <property type="component" value="Linkage group LG15"/>
</dbReference>
<dbReference type="KEGG" id="osn:115219943"/>
<dbReference type="Pfam" id="PF07782">
    <property type="entry name" value="DC_STAMP"/>
    <property type="match status" value="1"/>
</dbReference>
<reference evidence="9" key="1">
    <citation type="submission" date="2025-08" db="UniProtKB">
        <authorList>
            <consortium name="RefSeq"/>
        </authorList>
    </citation>
    <scope>IDENTIFICATION</scope>
</reference>
<evidence type="ECO:0000313" key="8">
    <source>
        <dbReference type="Proteomes" id="UP000515154"/>
    </source>
</evidence>
<protein>
    <submittedName>
        <fullName evidence="9">DC-STAMP domain-containing protein 2-like</fullName>
    </submittedName>
</protein>
<gene>
    <name evidence="9" type="primary">LOC115219943</name>
</gene>
<dbReference type="Pfam" id="PF26037">
    <property type="entry name" value="zf-RING_DCST1_C"/>
    <property type="match status" value="1"/>
</dbReference>
<feature type="transmembrane region" description="Helical" evidence="5">
    <location>
        <begin position="80"/>
        <end position="102"/>
    </location>
</feature>
<dbReference type="InterPro" id="IPR051856">
    <property type="entry name" value="CSR-E3_Ligase_Protein"/>
</dbReference>
<dbReference type="GO" id="GO:0016020">
    <property type="term" value="C:membrane"/>
    <property type="evidence" value="ECO:0007669"/>
    <property type="project" value="UniProtKB-SubCell"/>
</dbReference>
<name>A0A6P7T6S4_9MOLL</name>
<dbReference type="PANTHER" id="PTHR21041:SF9">
    <property type="entry name" value="DENDRITIC CELL-SPECIFIC TRANSMEMBRANE PROTEIN-LIKE DOMAIN-CONTAINING PROTEIN"/>
    <property type="match status" value="1"/>
</dbReference>
<sequence>MMFVQKTLKAIQLNISLRRLAKAKRRAVKLHEECCIRKKENLKPGSYYEQFCSLSLWFLFGSIVNLFLYLVLIYHVETTLWTAVIICFCAGFVLCLVLPYSVAVRCTILLAAPGFFTSKGRSFLILYAFMLTLNQPVANFSNNIVVMTEAMTCGQEVAYNQTERLIAIALNPLSGIIGGIEEFVNTINRYSRMAQQAFLSMKKGIEELVASINNIFSWLGNIVNVCNERMLDPFRKCTRAFKLARNNCVRTVLPEFVKLCNIVTFFKSICHLARIGEMLCSLTEVLKKLVLRTFAAPVSIAIQNLYDMFYFKIKIDYEYQVSMEQTKSYSQVKKDVLREVKEKLSMYFTKLEFIKFVTDLMLIIVFVKAYRYRIKYLSKDKFDNIYISKNLYDIDYIKGIQSKETLLPLKRSEKQNYISSTSLRLTCQEKRKFCKGFVFFLITSSTILFHLFCDYGLFWILELVRKSFSMKVDVEELSHVQVHVSGKGPYADMYKSLISIFGPLASNDVKNLTLCLPNPTEPNYEVYKTISMIMGLCLISVVFEGYGRRLRHIVCDEFYPVRAKERAVWLYSNLLVQRGSLEKFLRRKMRLDYRSSMDAKNISWKGKLAARCPPVRRLLEILGFEIKYCLGCSADGKISDRVNFKHCENESCKAVYCLDCYYDIHNTCTVCMKPIDYADLSDVSDERDSSECDAENAYQSEQNKKKLQAKVAMEQENIARNNRLQRRKSQAILQKAYDLIMMEYRPLKERTRCNYRYR</sequence>
<dbReference type="InterPro" id="IPR012858">
    <property type="entry name" value="DC_STAMP-like"/>
</dbReference>
<evidence type="ECO:0000313" key="9">
    <source>
        <dbReference type="RefSeq" id="XP_029646105.1"/>
    </source>
</evidence>
<dbReference type="RefSeq" id="XP_029646105.1">
    <property type="nucleotide sequence ID" value="XM_029790245.2"/>
</dbReference>